<dbReference type="EMBL" id="PYHP01000099">
    <property type="protein sequence ID" value="PUA34863.1"/>
    <property type="molecule type" value="Genomic_DNA"/>
</dbReference>
<organism evidence="2 3">
    <name type="scientific">Paenibacillus elgii</name>
    <dbReference type="NCBI Taxonomy" id="189691"/>
    <lineage>
        <taxon>Bacteria</taxon>
        <taxon>Bacillati</taxon>
        <taxon>Bacillota</taxon>
        <taxon>Bacilli</taxon>
        <taxon>Bacillales</taxon>
        <taxon>Paenibacillaceae</taxon>
        <taxon>Paenibacillus</taxon>
    </lineage>
</organism>
<keyword evidence="1" id="KW-0812">Transmembrane</keyword>
<dbReference type="Proteomes" id="UP000244184">
    <property type="component" value="Unassembled WGS sequence"/>
</dbReference>
<gene>
    <name evidence="2" type="ORF">C8Z91_33885</name>
</gene>
<comment type="caution">
    <text evidence="2">The sequence shown here is derived from an EMBL/GenBank/DDBJ whole genome shotgun (WGS) entry which is preliminary data.</text>
</comment>
<evidence type="ECO:0000313" key="3">
    <source>
        <dbReference type="Proteomes" id="UP000244184"/>
    </source>
</evidence>
<accession>A0A2T6FSI1</accession>
<name>A0A2T6FSI1_9BACL</name>
<reference evidence="2 3" key="1">
    <citation type="submission" date="2018-03" db="EMBL/GenBank/DDBJ databases">
        <title>Genome sequence of Paenibacillus elgii strain AC13 an antimicrobial compound producing bacteria.</title>
        <authorList>
            <person name="Kurokawa A.S."/>
            <person name="Araujo J.F."/>
            <person name="Costa R.A."/>
            <person name="Ortega D.B."/>
            <person name="Pires A.S."/>
            <person name="Pappas G.J.Jr."/>
            <person name="Franco O.L."/>
            <person name="Barreto C."/>
            <person name="Magalhaes B.S."/>
            <person name="Kruger R.H."/>
        </authorList>
    </citation>
    <scope>NUCLEOTIDE SEQUENCE [LARGE SCALE GENOMIC DNA]</scope>
    <source>
        <strain evidence="2 3">AC13</strain>
    </source>
</reference>
<evidence type="ECO:0000256" key="1">
    <source>
        <dbReference type="SAM" id="Phobius"/>
    </source>
</evidence>
<keyword evidence="1" id="KW-1133">Transmembrane helix</keyword>
<protein>
    <submittedName>
        <fullName evidence="2">Uncharacterized protein</fullName>
    </submittedName>
</protein>
<sequence>MQNEKRFKPYMLWDEFQNCDEAFVENLMTNYLKNLKERQVQRNTLKNFVTTRGFWISVLVGSLLEPSIVVLFIWVPLWVE</sequence>
<dbReference type="AlphaFoldDB" id="A0A2T6FSI1"/>
<proteinExistence type="predicted"/>
<evidence type="ECO:0000313" key="2">
    <source>
        <dbReference type="EMBL" id="PUA34863.1"/>
    </source>
</evidence>
<feature type="transmembrane region" description="Helical" evidence="1">
    <location>
        <begin position="54"/>
        <end position="79"/>
    </location>
</feature>
<keyword evidence="1" id="KW-0472">Membrane</keyword>